<dbReference type="Pfam" id="PF04790">
    <property type="entry name" value="Sarcoglycan_1"/>
    <property type="match status" value="1"/>
</dbReference>
<comment type="subcellular location">
    <subcellularLocation>
        <location evidence="2">Cell membrane</location>
        <location evidence="2">Sarcolemma</location>
        <topology evidence="2">Single-pass type II membrane protein</topology>
    </subcellularLocation>
    <subcellularLocation>
        <location evidence="1">Cytoplasm</location>
        <location evidence="1">Cytoskeleton</location>
    </subcellularLocation>
</comment>
<keyword evidence="11" id="KW-0325">Glycoprotein</keyword>
<keyword evidence="7" id="KW-0735">Signal-anchor</keyword>
<evidence type="ECO:0000256" key="7">
    <source>
        <dbReference type="ARBA" id="ARBA00022968"/>
    </source>
</evidence>
<evidence type="ECO:0000313" key="14">
    <source>
        <dbReference type="EMBL" id="KAF4071695.1"/>
    </source>
</evidence>
<evidence type="ECO:0000313" key="15">
    <source>
        <dbReference type="Proteomes" id="UP000593565"/>
    </source>
</evidence>
<keyword evidence="9 13" id="KW-0472">Membrane</keyword>
<keyword evidence="6 13" id="KW-0812">Transmembrane</keyword>
<dbReference type="GO" id="GO:0016012">
    <property type="term" value="C:sarcoglycan complex"/>
    <property type="evidence" value="ECO:0007669"/>
    <property type="project" value="InterPro"/>
</dbReference>
<dbReference type="PANTHER" id="PTHR12939">
    <property type="entry name" value="SARCOGLYCAN"/>
    <property type="match status" value="1"/>
</dbReference>
<keyword evidence="15" id="KW-1185">Reference proteome</keyword>
<dbReference type="Proteomes" id="UP000593565">
    <property type="component" value="Unassembled WGS sequence"/>
</dbReference>
<reference evidence="14 15" key="1">
    <citation type="submission" date="2020-02" db="EMBL/GenBank/DDBJ databases">
        <title>A chromosome-scale genome assembly of the black bullhead catfish (Ameiurus melas).</title>
        <authorList>
            <person name="Wen M."/>
            <person name="Zham M."/>
            <person name="Cabau C."/>
            <person name="Klopp C."/>
            <person name="Donnadieu C."/>
            <person name="Roques C."/>
            <person name="Bouchez O."/>
            <person name="Lampietro C."/>
            <person name="Jouanno E."/>
            <person name="Herpin A."/>
            <person name="Louis A."/>
            <person name="Berthelot C."/>
            <person name="Parey E."/>
            <person name="Roest-Crollius H."/>
            <person name="Braasch I."/>
            <person name="Postlethwait J."/>
            <person name="Robinson-Rechavi M."/>
            <person name="Echchiki A."/>
            <person name="Begum T."/>
            <person name="Montfort J."/>
            <person name="Schartl M."/>
            <person name="Bobe J."/>
            <person name="Guiguen Y."/>
        </authorList>
    </citation>
    <scope>NUCLEOTIDE SEQUENCE [LARGE SCALE GENOMIC DNA]</scope>
    <source>
        <strain evidence="14">M_S1</strain>
        <tissue evidence="14">Blood</tissue>
    </source>
</reference>
<evidence type="ECO:0008006" key="16">
    <source>
        <dbReference type="Google" id="ProtNLM"/>
    </source>
</evidence>
<evidence type="ECO:0000256" key="11">
    <source>
        <dbReference type="ARBA" id="ARBA00023180"/>
    </source>
</evidence>
<evidence type="ECO:0000256" key="6">
    <source>
        <dbReference type="ARBA" id="ARBA00022692"/>
    </source>
</evidence>
<organism evidence="14 15">
    <name type="scientific">Ameiurus melas</name>
    <name type="common">Black bullhead</name>
    <name type="synonym">Silurus melas</name>
    <dbReference type="NCBI Taxonomy" id="219545"/>
    <lineage>
        <taxon>Eukaryota</taxon>
        <taxon>Metazoa</taxon>
        <taxon>Chordata</taxon>
        <taxon>Craniata</taxon>
        <taxon>Vertebrata</taxon>
        <taxon>Euteleostomi</taxon>
        <taxon>Actinopterygii</taxon>
        <taxon>Neopterygii</taxon>
        <taxon>Teleostei</taxon>
        <taxon>Ostariophysi</taxon>
        <taxon>Siluriformes</taxon>
        <taxon>Ictaluridae</taxon>
        <taxon>Ameiurus</taxon>
    </lineage>
</organism>
<keyword evidence="8 13" id="KW-1133">Transmembrane helix</keyword>
<gene>
    <name evidence="14" type="ORF">AMELA_G00276150</name>
</gene>
<dbReference type="PANTHER" id="PTHR12939:SF5">
    <property type="entry name" value="ZETA-SARCOGLYCAN"/>
    <property type="match status" value="1"/>
</dbReference>
<keyword evidence="5" id="KW-0963">Cytoplasm</keyword>
<evidence type="ECO:0000256" key="8">
    <source>
        <dbReference type="ARBA" id="ARBA00022989"/>
    </source>
</evidence>
<keyword evidence="10" id="KW-1015">Disulfide bond</keyword>
<evidence type="ECO:0000256" key="10">
    <source>
        <dbReference type="ARBA" id="ARBA00023157"/>
    </source>
</evidence>
<keyword evidence="12" id="KW-0206">Cytoskeleton</keyword>
<dbReference type="AlphaFoldDB" id="A0A7J5ZM86"/>
<keyword evidence="4" id="KW-1003">Cell membrane</keyword>
<evidence type="ECO:0000256" key="1">
    <source>
        <dbReference type="ARBA" id="ARBA00004245"/>
    </source>
</evidence>
<dbReference type="InterPro" id="IPR039972">
    <property type="entry name" value="Sarcoglycan_gamma/delta/zeta"/>
</dbReference>
<comment type="caution">
    <text evidence="14">The sequence shown here is derived from an EMBL/GenBank/DDBJ whole genome shotgun (WGS) entry which is preliminary data.</text>
</comment>
<evidence type="ECO:0000256" key="3">
    <source>
        <dbReference type="ARBA" id="ARBA00007574"/>
    </source>
</evidence>
<evidence type="ECO:0000256" key="9">
    <source>
        <dbReference type="ARBA" id="ARBA00023136"/>
    </source>
</evidence>
<dbReference type="GO" id="GO:0048738">
    <property type="term" value="P:cardiac muscle tissue development"/>
    <property type="evidence" value="ECO:0007669"/>
    <property type="project" value="TreeGrafter"/>
</dbReference>
<evidence type="ECO:0000256" key="2">
    <source>
        <dbReference type="ARBA" id="ARBA00004274"/>
    </source>
</evidence>
<accession>A0A7J5ZM86</accession>
<evidence type="ECO:0000256" key="13">
    <source>
        <dbReference type="SAM" id="Phobius"/>
    </source>
</evidence>
<sequence>MERSASLDIEALKMTQEQYILASQSSALQRPGCPTPYPVGIYGWRKRCLYFFILLLLVTMIVNLALTIWILKVMNFTVDGMGNLRVTKEGVRLEGVSEFLLPLYVKEIQSRQHAPHFLPANLSHRRFKAANSAHSEKPRISEWRFSVFTTRATLELIEAEKFASSIMKLNSNTL</sequence>
<proteinExistence type="inferred from homology"/>
<evidence type="ECO:0000256" key="4">
    <source>
        <dbReference type="ARBA" id="ARBA00022475"/>
    </source>
</evidence>
<evidence type="ECO:0000256" key="5">
    <source>
        <dbReference type="ARBA" id="ARBA00022490"/>
    </source>
</evidence>
<dbReference type="GO" id="GO:0060047">
    <property type="term" value="P:heart contraction"/>
    <property type="evidence" value="ECO:0007669"/>
    <property type="project" value="TreeGrafter"/>
</dbReference>
<evidence type="ECO:0000256" key="12">
    <source>
        <dbReference type="ARBA" id="ARBA00023212"/>
    </source>
</evidence>
<dbReference type="InterPro" id="IPR006875">
    <property type="entry name" value="Sarcoglycan"/>
</dbReference>
<dbReference type="EMBL" id="JAAGNN010000027">
    <property type="protein sequence ID" value="KAF4071695.1"/>
    <property type="molecule type" value="Genomic_DNA"/>
</dbReference>
<dbReference type="GO" id="GO:0005856">
    <property type="term" value="C:cytoskeleton"/>
    <property type="evidence" value="ECO:0007669"/>
    <property type="project" value="UniProtKB-SubCell"/>
</dbReference>
<comment type="similarity">
    <text evidence="3">Belongs to the sarcoglycan beta/delta/gamma/zeta family.</text>
</comment>
<feature type="transmembrane region" description="Helical" evidence="13">
    <location>
        <begin position="49"/>
        <end position="71"/>
    </location>
</feature>
<name>A0A7J5ZM86_AMEME</name>
<protein>
    <recommendedName>
        <fullName evidence="16">Zeta-sarcoglycan</fullName>
    </recommendedName>
</protein>
<dbReference type="GO" id="GO:0042383">
    <property type="term" value="C:sarcolemma"/>
    <property type="evidence" value="ECO:0007669"/>
    <property type="project" value="UniProtKB-SubCell"/>
</dbReference>